<dbReference type="AlphaFoldDB" id="A0A087U7E6"/>
<proteinExistence type="predicted"/>
<dbReference type="EMBL" id="KK118568">
    <property type="protein sequence ID" value="KFM73285.1"/>
    <property type="molecule type" value="Genomic_DNA"/>
</dbReference>
<dbReference type="OrthoDB" id="6629625at2759"/>
<feature type="non-terminal residue" evidence="2">
    <location>
        <position position="147"/>
    </location>
</feature>
<sequence>MAMQRWTDDQVFQLIDFYRENNALWNTNSSNYKNKKFKDSLILNLNDTAQKRGMEDYRCSYEMPEDEDFKTDDIEKSQISELHNTPTLYSNTHTSTTTNSTKKHEHIFTAATRTLEAIFAVLKSKQNIPNPLSQFGAFISCELGQIR</sequence>
<evidence type="ECO:0000259" key="1">
    <source>
        <dbReference type="Pfam" id="PF10545"/>
    </source>
</evidence>
<dbReference type="InterPro" id="IPR006578">
    <property type="entry name" value="MADF-dom"/>
</dbReference>
<keyword evidence="3" id="KW-1185">Reference proteome</keyword>
<gene>
    <name evidence="2" type="ORF">X975_21884</name>
</gene>
<accession>A0A087U7E6</accession>
<protein>
    <recommendedName>
        <fullName evidence="1">MADF domain-containing protein</fullName>
    </recommendedName>
</protein>
<feature type="domain" description="MADF" evidence="1">
    <location>
        <begin position="14"/>
        <end position="49"/>
    </location>
</feature>
<evidence type="ECO:0000313" key="2">
    <source>
        <dbReference type="EMBL" id="KFM73285.1"/>
    </source>
</evidence>
<name>A0A087U7E6_STEMI</name>
<reference evidence="2 3" key="1">
    <citation type="submission" date="2013-11" db="EMBL/GenBank/DDBJ databases">
        <title>Genome sequencing of Stegodyphus mimosarum.</title>
        <authorList>
            <person name="Bechsgaard J."/>
        </authorList>
    </citation>
    <scope>NUCLEOTIDE SEQUENCE [LARGE SCALE GENOMIC DNA]</scope>
</reference>
<dbReference type="Proteomes" id="UP000054359">
    <property type="component" value="Unassembled WGS sequence"/>
</dbReference>
<organism evidence="2 3">
    <name type="scientific">Stegodyphus mimosarum</name>
    <name type="common">African social velvet spider</name>
    <dbReference type="NCBI Taxonomy" id="407821"/>
    <lineage>
        <taxon>Eukaryota</taxon>
        <taxon>Metazoa</taxon>
        <taxon>Ecdysozoa</taxon>
        <taxon>Arthropoda</taxon>
        <taxon>Chelicerata</taxon>
        <taxon>Arachnida</taxon>
        <taxon>Araneae</taxon>
        <taxon>Araneomorphae</taxon>
        <taxon>Entelegynae</taxon>
        <taxon>Eresoidea</taxon>
        <taxon>Eresidae</taxon>
        <taxon>Stegodyphus</taxon>
    </lineage>
</organism>
<dbReference type="Pfam" id="PF10545">
    <property type="entry name" value="MADF_DNA_bdg"/>
    <property type="match status" value="1"/>
</dbReference>
<evidence type="ECO:0000313" key="3">
    <source>
        <dbReference type="Proteomes" id="UP000054359"/>
    </source>
</evidence>